<dbReference type="InterPro" id="IPR036280">
    <property type="entry name" value="Multihaem_cyt_sf"/>
</dbReference>
<keyword evidence="4" id="KW-0249">Electron transport</keyword>
<dbReference type="STRING" id="679897.HMU06290"/>
<keyword evidence="2" id="KW-0349">Heme</keyword>
<keyword evidence="1" id="KW-0813">Transport</keyword>
<evidence type="ECO:0000256" key="2">
    <source>
        <dbReference type="ARBA" id="ARBA00022617"/>
    </source>
</evidence>
<evidence type="ECO:0000256" key="5">
    <source>
        <dbReference type="ARBA" id="ARBA00023004"/>
    </source>
</evidence>
<dbReference type="InterPro" id="IPR020942">
    <property type="entry name" value="Cyt_c_III_dom"/>
</dbReference>
<dbReference type="GO" id="GO:0009055">
    <property type="term" value="F:electron transfer activity"/>
    <property type="evidence" value="ECO:0007669"/>
    <property type="project" value="InterPro"/>
</dbReference>
<reference evidence="7 8" key="1">
    <citation type="journal article" date="2010" name="BMC Genomics">
        <title>Comparative genomics and proteomics of Helicobacter mustelae, an ulcerogenic and carcinogenic gastric pathogen.</title>
        <authorList>
            <person name="O'Toole P.W."/>
            <person name="Snelling W.J."/>
            <person name="Canchaya C."/>
            <person name="Forde B.M."/>
            <person name="Hardie K.R."/>
            <person name="Josenhans C."/>
            <person name="Graham R.L.J."/>
            <person name="McMullan G."/>
            <person name="Parkhill J."/>
            <person name="Belda E."/>
            <person name="Bentley S.D."/>
        </authorList>
    </citation>
    <scope>NUCLEOTIDE SEQUENCE [LARGE SCALE GENOMIC DNA]</scope>
    <source>
        <strain evidence="8">ATCC 43772 / LMG 18044 / NCTC 12198 / 12198</strain>
    </source>
</reference>
<gene>
    <name evidence="7" type="ordered locus">HMU06290</name>
</gene>
<dbReference type="Pfam" id="PF02085">
    <property type="entry name" value="Cytochrom_CIII"/>
    <property type="match status" value="1"/>
</dbReference>
<name>D3UHB8_HELM1</name>
<feature type="domain" description="Class III cytochrome C" evidence="6">
    <location>
        <begin position="42"/>
        <end position="112"/>
    </location>
</feature>
<evidence type="ECO:0000313" key="7">
    <source>
        <dbReference type="EMBL" id="CBG39890.1"/>
    </source>
</evidence>
<dbReference type="KEGG" id="hms:HMU06290"/>
<evidence type="ECO:0000259" key="6">
    <source>
        <dbReference type="Pfam" id="PF02085"/>
    </source>
</evidence>
<evidence type="ECO:0000256" key="1">
    <source>
        <dbReference type="ARBA" id="ARBA00022448"/>
    </source>
</evidence>
<keyword evidence="3" id="KW-0479">Metal-binding</keyword>
<dbReference type="RefSeq" id="WP_013022973.1">
    <property type="nucleotide sequence ID" value="NC_013949.1"/>
</dbReference>
<evidence type="ECO:0000256" key="4">
    <source>
        <dbReference type="ARBA" id="ARBA00022982"/>
    </source>
</evidence>
<dbReference type="EMBL" id="FN555004">
    <property type="protein sequence ID" value="CBG39890.1"/>
    <property type="molecule type" value="Genomic_DNA"/>
</dbReference>
<keyword evidence="8" id="KW-1185">Reference proteome</keyword>
<dbReference type="eggNOG" id="ENOG502ZQ0K">
    <property type="taxonomic scope" value="Bacteria"/>
</dbReference>
<dbReference type="AlphaFoldDB" id="D3UHB8"/>
<dbReference type="SUPFAM" id="SSF48695">
    <property type="entry name" value="Multiheme cytochromes"/>
    <property type="match status" value="1"/>
</dbReference>
<sequence>MIFLSKNLPFQTLGVILFSQMLAFACSGDCASCHYRLDYENDKRHSPMLECKKCHTKEKMEKINMGPTCGQDCFVCHDVNKLNDKKHAAAHRVIMESCMSCHKDLAKETLQKSIFNQGVIQHNFFHPKEKNKRIEKGQRD</sequence>
<dbReference type="GO" id="GO:0020037">
    <property type="term" value="F:heme binding"/>
    <property type="evidence" value="ECO:0007669"/>
    <property type="project" value="InterPro"/>
</dbReference>
<accession>D3UHB8</accession>
<keyword evidence="5" id="KW-0408">Iron</keyword>
<evidence type="ECO:0000313" key="8">
    <source>
        <dbReference type="Proteomes" id="UP000001522"/>
    </source>
</evidence>
<proteinExistence type="predicted"/>
<evidence type="ECO:0000256" key="3">
    <source>
        <dbReference type="ARBA" id="ARBA00022723"/>
    </source>
</evidence>
<dbReference type="Proteomes" id="UP000001522">
    <property type="component" value="Chromosome"/>
</dbReference>
<organism evidence="7 8">
    <name type="scientific">Helicobacter mustelae (strain ATCC 43772 / CCUG 25715 / CIP 103759 / LMG 18044 / NCTC 12198 / R85-136P)</name>
    <name type="common">Campylobacter mustelae</name>
    <dbReference type="NCBI Taxonomy" id="679897"/>
    <lineage>
        <taxon>Bacteria</taxon>
        <taxon>Pseudomonadati</taxon>
        <taxon>Campylobacterota</taxon>
        <taxon>Epsilonproteobacteria</taxon>
        <taxon>Campylobacterales</taxon>
        <taxon>Helicobacteraceae</taxon>
        <taxon>Helicobacter</taxon>
    </lineage>
</organism>
<protein>
    <recommendedName>
        <fullName evidence="6">Class III cytochrome C domain-containing protein</fullName>
    </recommendedName>
</protein>
<dbReference type="PROSITE" id="PS51257">
    <property type="entry name" value="PROKAR_LIPOPROTEIN"/>
    <property type="match status" value="1"/>
</dbReference>
<dbReference type="HOGENOM" id="CLU_152475_0_0_7"/>
<dbReference type="GO" id="GO:0046872">
    <property type="term" value="F:metal ion binding"/>
    <property type="evidence" value="ECO:0007669"/>
    <property type="project" value="UniProtKB-KW"/>
</dbReference>